<dbReference type="InterPro" id="IPR016166">
    <property type="entry name" value="FAD-bd_PCMH"/>
</dbReference>
<dbReference type="GO" id="GO:0003885">
    <property type="term" value="F:D-arabinono-1,4-lactone oxidase activity"/>
    <property type="evidence" value="ECO:0007669"/>
    <property type="project" value="InterPro"/>
</dbReference>
<dbReference type="InterPro" id="IPR036318">
    <property type="entry name" value="FAD-bd_PCMH-like_sf"/>
</dbReference>
<dbReference type="EMBL" id="CP071868">
    <property type="protein sequence ID" value="QTE29813.1"/>
    <property type="molecule type" value="Genomic_DNA"/>
</dbReference>
<reference evidence="4" key="1">
    <citation type="submission" date="2021-03" db="EMBL/GenBank/DDBJ databases">
        <title>Pengzhenrongella sicca gen. nov., sp. nov., a new member of suborder Micrococcineae isolated from High-Arctic tundra soil.</title>
        <authorList>
            <person name="Peng F."/>
        </authorList>
    </citation>
    <scope>NUCLEOTIDE SEQUENCE</scope>
    <source>
        <strain evidence="4">LRZ-2</strain>
    </source>
</reference>
<dbReference type="Pfam" id="PF04030">
    <property type="entry name" value="ALO"/>
    <property type="match status" value="1"/>
</dbReference>
<dbReference type="RefSeq" id="WP_227424119.1">
    <property type="nucleotide sequence ID" value="NZ_CP071868.1"/>
</dbReference>
<dbReference type="Gene3D" id="3.30.70.2520">
    <property type="match status" value="1"/>
</dbReference>
<dbReference type="InterPro" id="IPR006094">
    <property type="entry name" value="Oxid_FAD_bind_N"/>
</dbReference>
<dbReference type="Proteomes" id="UP000663937">
    <property type="component" value="Chromosome"/>
</dbReference>
<feature type="domain" description="FAD-binding PCMH-type" evidence="3">
    <location>
        <begin position="18"/>
        <end position="191"/>
    </location>
</feature>
<dbReference type="Gene3D" id="1.10.45.10">
    <property type="entry name" value="Vanillyl-alcohol Oxidase, Chain A, domain 4"/>
    <property type="match status" value="1"/>
</dbReference>
<proteinExistence type="predicted"/>
<evidence type="ECO:0000313" key="4">
    <source>
        <dbReference type="EMBL" id="QTE29813.1"/>
    </source>
</evidence>
<accession>A0A8A4ZFU7</accession>
<keyword evidence="2" id="KW-0812">Transmembrane</keyword>
<dbReference type="SUPFAM" id="SSF56176">
    <property type="entry name" value="FAD-binding/transporter-associated domain-like"/>
    <property type="match status" value="1"/>
</dbReference>
<dbReference type="PANTHER" id="PTHR43762">
    <property type="entry name" value="L-GULONOLACTONE OXIDASE"/>
    <property type="match status" value="1"/>
</dbReference>
<keyword evidence="1" id="KW-0560">Oxidoreductase</keyword>
<dbReference type="Pfam" id="PF01565">
    <property type="entry name" value="FAD_binding_4"/>
    <property type="match status" value="1"/>
</dbReference>
<dbReference type="GO" id="GO:0071949">
    <property type="term" value="F:FAD binding"/>
    <property type="evidence" value="ECO:0007669"/>
    <property type="project" value="InterPro"/>
</dbReference>
<organism evidence="4 5">
    <name type="scientific">Pengzhenrongella sicca</name>
    <dbReference type="NCBI Taxonomy" id="2819238"/>
    <lineage>
        <taxon>Bacteria</taxon>
        <taxon>Bacillati</taxon>
        <taxon>Actinomycetota</taxon>
        <taxon>Actinomycetes</taxon>
        <taxon>Micrococcales</taxon>
        <taxon>Pengzhenrongella</taxon>
    </lineage>
</organism>
<dbReference type="PANTHER" id="PTHR43762:SF1">
    <property type="entry name" value="D-ARABINONO-1,4-LACTONE OXIDASE"/>
    <property type="match status" value="1"/>
</dbReference>
<dbReference type="KEGG" id="psic:J4E96_01905"/>
<feature type="transmembrane region" description="Helical" evidence="2">
    <location>
        <begin position="173"/>
        <end position="196"/>
    </location>
</feature>
<evidence type="ECO:0000313" key="5">
    <source>
        <dbReference type="Proteomes" id="UP000663937"/>
    </source>
</evidence>
<evidence type="ECO:0000256" key="2">
    <source>
        <dbReference type="SAM" id="Phobius"/>
    </source>
</evidence>
<dbReference type="NCBIfam" id="TIGR01679">
    <property type="entry name" value="bact_FAD_ox"/>
    <property type="match status" value="1"/>
</dbReference>
<dbReference type="AlphaFoldDB" id="A0A8A4ZFU7"/>
<dbReference type="GO" id="GO:0016020">
    <property type="term" value="C:membrane"/>
    <property type="evidence" value="ECO:0007669"/>
    <property type="project" value="InterPro"/>
</dbReference>
<evidence type="ECO:0000259" key="3">
    <source>
        <dbReference type="PROSITE" id="PS51387"/>
    </source>
</evidence>
<dbReference type="PIRSF" id="PIRSF000136">
    <property type="entry name" value="LGO_GLO"/>
    <property type="match status" value="1"/>
</dbReference>
<dbReference type="Gene3D" id="3.30.43.10">
    <property type="entry name" value="Uridine Diphospho-n-acetylenolpyruvylglucosamine Reductase, domain 2"/>
    <property type="match status" value="1"/>
</dbReference>
<name>A0A8A4ZFU7_9MICO</name>
<keyword evidence="2" id="KW-1133">Transmembrane helix</keyword>
<keyword evidence="5" id="KW-1185">Reference proteome</keyword>
<gene>
    <name evidence="4" type="ORF">J4E96_01905</name>
</gene>
<dbReference type="PROSITE" id="PS51387">
    <property type="entry name" value="FAD_PCMH"/>
    <property type="match status" value="1"/>
</dbReference>
<evidence type="ECO:0000256" key="1">
    <source>
        <dbReference type="ARBA" id="ARBA00023002"/>
    </source>
</evidence>
<sequence length="448" mass="48582">MTPRRDTPLRWENWARTERCQPEQEAVPADLEDLVAAVRAAGAAGRRLRVVGAGHSFTGAAVTDGVMVRLDRLAGVGPVATAADGTTTVTVGAGIRLGALNRTLAARGLALPNLGDIDRQSVAGAICTGTHGTGVRLPGISGQVTAVRVVSAAGEVHEASPDARPELFEAARLGLGSVGVLAAVTLAVVPAFLLAAREEPWPLDRVLEELSGPDGLVEANDHFEFYWFPHTRRTLTKRNNRCPAATPEPLGRVRRWVDDELLSNATFEVTNRLTDAAPRLTARVNSFAARALTARHYRAPSADVFVSPRRVRFREMEYAIPRAALPQVLAELDAWIESSGEQVSFPVEVRFAAADDVWLSTAHQRETAYVAVHAYLRRPHVRYFAAAERIVAAVGGRPHWGKLHGLAATDLRALYPRFEDFLAVRRAEDPGGMFANPYTDRVFGPIAR</sequence>
<dbReference type="InterPro" id="IPR007173">
    <property type="entry name" value="ALO_C"/>
</dbReference>
<dbReference type="InterPro" id="IPR016169">
    <property type="entry name" value="FAD-bd_PCMH_sub2"/>
</dbReference>
<dbReference type="InterPro" id="IPR010031">
    <property type="entry name" value="FAD_lactone_oxidase-like"/>
</dbReference>
<dbReference type="GO" id="GO:0080049">
    <property type="term" value="F:L-gulono-1,4-lactone dehydrogenase activity"/>
    <property type="evidence" value="ECO:0007669"/>
    <property type="project" value="TreeGrafter"/>
</dbReference>
<dbReference type="InterPro" id="IPR016171">
    <property type="entry name" value="Vanillyl_alc_oxidase_C-sub2"/>
</dbReference>
<protein>
    <submittedName>
        <fullName evidence="4">FAD-binding protein</fullName>
    </submittedName>
</protein>
<keyword evidence="2" id="KW-0472">Membrane</keyword>
<dbReference type="Gene3D" id="3.30.465.10">
    <property type="match status" value="1"/>
</dbReference>
<dbReference type="InterPro" id="IPR016167">
    <property type="entry name" value="FAD-bd_PCMH_sub1"/>
</dbReference>